<feature type="region of interest" description="Disordered" evidence="8">
    <location>
        <begin position="1049"/>
        <end position="1089"/>
    </location>
</feature>
<feature type="compositionally biased region" description="Low complexity" evidence="8">
    <location>
        <begin position="1316"/>
        <end position="1327"/>
    </location>
</feature>
<dbReference type="EMBL" id="AMKT01000040">
    <property type="protein sequence ID" value="OXG22368.1"/>
    <property type="molecule type" value="Genomic_DNA"/>
</dbReference>
<name>A0A854QBA6_CRYNE</name>
<evidence type="ECO:0000256" key="1">
    <source>
        <dbReference type="ARBA" id="ARBA00009729"/>
    </source>
</evidence>
<protein>
    <recommendedName>
        <fullName evidence="6">Autophagy-related protein 11</fullName>
    </recommendedName>
</protein>
<accession>A0A854QBA6</accession>
<dbReference type="PANTHER" id="PTHR13222">
    <property type="entry name" value="RB1-INDUCIBLE COILED-COIL"/>
    <property type="match status" value="1"/>
</dbReference>
<feature type="region of interest" description="Disordered" evidence="8">
    <location>
        <begin position="856"/>
        <end position="894"/>
    </location>
</feature>
<dbReference type="GO" id="GO:0034517">
    <property type="term" value="P:ribophagy"/>
    <property type="evidence" value="ECO:0007669"/>
    <property type="project" value="TreeGrafter"/>
</dbReference>
<keyword evidence="4 6" id="KW-0072">Autophagy</keyword>
<evidence type="ECO:0000256" key="6">
    <source>
        <dbReference type="RuleBase" id="RU367075"/>
    </source>
</evidence>
<feature type="coiled-coil region" evidence="7">
    <location>
        <begin position="535"/>
        <end position="623"/>
    </location>
</feature>
<dbReference type="InterPro" id="IPR045326">
    <property type="entry name" value="ATG17-like_dom"/>
</dbReference>
<comment type="subcellular location">
    <subcellularLocation>
        <location evidence="6">Preautophagosomal structure membrane</location>
        <topology evidence="6">Peripheral membrane protein</topology>
    </subcellularLocation>
    <subcellularLocation>
        <location evidence="6">Vacuole membrane</location>
        <topology evidence="6">Peripheral membrane protein</topology>
    </subcellularLocation>
    <text evidence="6">During pexophagy, accumulates in the vacuolar membrane region, where the peroxisomes contact the vacuole.</text>
</comment>
<evidence type="ECO:0000313" key="11">
    <source>
        <dbReference type="EMBL" id="OXG22368.1"/>
    </source>
</evidence>
<dbReference type="GO" id="GO:0061709">
    <property type="term" value="P:reticulophagy"/>
    <property type="evidence" value="ECO:0007669"/>
    <property type="project" value="TreeGrafter"/>
</dbReference>
<feature type="coiled-coil region" evidence="7">
    <location>
        <begin position="655"/>
        <end position="800"/>
    </location>
</feature>
<feature type="compositionally biased region" description="Low complexity" evidence="8">
    <location>
        <begin position="1196"/>
        <end position="1205"/>
    </location>
</feature>
<dbReference type="Pfam" id="PF04108">
    <property type="entry name" value="ATG17_like"/>
    <property type="match status" value="1"/>
</dbReference>
<comment type="caution">
    <text evidence="11">The sequence shown here is derived from an EMBL/GenBank/DDBJ whole genome shotgun (WGS) entry which is preliminary data.</text>
</comment>
<gene>
    <name evidence="11" type="ORF">C361_03029</name>
</gene>
<dbReference type="Proteomes" id="UP000199727">
    <property type="component" value="Unassembled WGS sequence"/>
</dbReference>
<dbReference type="GO" id="GO:0019901">
    <property type="term" value="F:protein kinase binding"/>
    <property type="evidence" value="ECO:0007669"/>
    <property type="project" value="TreeGrafter"/>
</dbReference>
<keyword evidence="5 7" id="KW-0175">Coiled coil</keyword>
<evidence type="ECO:0000256" key="3">
    <source>
        <dbReference type="ARBA" id="ARBA00022927"/>
    </source>
</evidence>
<evidence type="ECO:0000259" key="9">
    <source>
        <dbReference type="Pfam" id="PF04108"/>
    </source>
</evidence>
<feature type="compositionally biased region" description="Polar residues" evidence="8">
    <location>
        <begin position="1108"/>
        <end position="1143"/>
    </location>
</feature>
<feature type="compositionally biased region" description="Polar residues" evidence="8">
    <location>
        <begin position="1305"/>
        <end position="1315"/>
    </location>
</feature>
<evidence type="ECO:0000313" key="12">
    <source>
        <dbReference type="Proteomes" id="UP000199727"/>
    </source>
</evidence>
<feature type="compositionally biased region" description="Basic and acidic residues" evidence="8">
    <location>
        <begin position="1267"/>
        <end position="1276"/>
    </location>
</feature>
<evidence type="ECO:0000256" key="8">
    <source>
        <dbReference type="SAM" id="MobiDB-lite"/>
    </source>
</evidence>
<evidence type="ECO:0000256" key="5">
    <source>
        <dbReference type="ARBA" id="ARBA00023054"/>
    </source>
</evidence>
<evidence type="ECO:0000256" key="2">
    <source>
        <dbReference type="ARBA" id="ARBA00022448"/>
    </source>
</evidence>
<keyword evidence="2 6" id="KW-0813">Transport</keyword>
<keyword evidence="6" id="KW-0926">Vacuole</keyword>
<evidence type="ECO:0000259" key="10">
    <source>
        <dbReference type="Pfam" id="PF10377"/>
    </source>
</evidence>
<dbReference type="GO" id="GO:0034727">
    <property type="term" value="P:piecemeal microautophagy of the nucleus"/>
    <property type="evidence" value="ECO:0007669"/>
    <property type="project" value="TreeGrafter"/>
</dbReference>
<dbReference type="GO" id="GO:0060090">
    <property type="term" value="F:molecular adaptor activity"/>
    <property type="evidence" value="ECO:0007669"/>
    <property type="project" value="TreeGrafter"/>
</dbReference>
<comment type="function">
    <text evidence="6">Involved in cytoplasm to vacuole transport (Cvt), pexophagy, mitophagy and nucleophagy. Recruits mitochondria for their selective degradation via autophagy (mitophagy) during starvation. Works as scaffold proteins that recruit ATG proteins to the pre-autophagosome (PAS), the site of vesicle/autophagosome formation. Required for the Cvt vesicles completion.</text>
</comment>
<evidence type="ECO:0000256" key="4">
    <source>
        <dbReference type="ARBA" id="ARBA00023006"/>
    </source>
</evidence>
<dbReference type="InterPro" id="IPR040040">
    <property type="entry name" value="ATG11"/>
</dbReference>
<feature type="compositionally biased region" description="Polar residues" evidence="8">
    <location>
        <begin position="1206"/>
        <end position="1215"/>
    </location>
</feature>
<sequence length="1374" mass="151316">MDIYQASDGGLYRLDAYLDSYDDIDAVYQDVSAATGIADHNVLLFLEDGRELKSDVLFDIRNQAGPSYNTGPPIKVYMYNRETFWTDAETWAVQMQEDVQLPPPLDLSSFNGIQHPFLVAHDHLSHLKSLSDTQSKALQIAYANLSQHLQPLMDEFQSFASRVEASFKTEEELIKSSKLDMALLPKLVINPALLKKKDDEGKIRTMGDYVNAKKMEQVRESCRILHVENVDRFNSLAASLDDLVSQSEAETAAFNDRSAEIENEFAEGLARLEVALGQLSQLSGSGTVDVHQDFVELDQAMRDDLVALTAVKNEFTFDIHLHLRQVAHFQSQIHELIEPLRKFDADLLASKDRSAFPHLYRLHQIPFAYAAAVSEVVRRRDFGQMLTEWTTRLRGTLNTFTQVEAKRREQVNKESLSQLPFSVPVLSETQGPKIEVTLITGVEGLGNKAFGYEEVEKLASWLEHMRNDPEVIADMEEGDAERLHAMQTSIEGLIMKFDTAADELDRMVEQGVFHPKSQPRSASNSRTMLHPSSQLRTVNKDKTEHEKRLQALEESHRNHLKLLTEQHEKREQALQMRQGELQEELARLRTDLSDEMMARQALSAELEEKTREQEDRSRDHEDQMDMIAGLQAELIEEKDRATDLGVRLQEALLDVDGLKSAEQTLISQLQELQEERKKALEGEKESQAMVKNLESQLAGIKAELEAVTGQLTKAQEDREAALRNQSAEADKLMRDRIAEADGDRAVLEHQHLTLTRELDNLKLETEKKLSAAQNTAIRQVDGLKAELSLTKAQMRELQRKELTLTDELAVARDTMRVLSQEKGHGAEHAREAVSLVTKYYEACQRLLHAINTSTTISGSAAQPRSRSPQLLNQSPSKHQISPPSDPAAFTSLSASSKDEMRESVSLVAAQEFDLVEFTEAVTKTIGLVKKWSKSCRQYRDQARNKISFTNFAKGDLALFLPTRNTASRSWAAFNISAPHNFLKVDDILQEQLKSREWIIARIIKTEEAVASGGESLEANPFGLADGLRYCVHTVEEYNIGTSRPYRRNVSSSFTGSQIIPSSHRSKSGGGGNAFKDVGMSSIRDGSGQVETQSEYLAPMREMGEDASMSESTEQKVGSVGDGQNNSQDPSSTAGSLQPSSESSPVKAVPSPPWPSLPSSNLGQEASMPIAPDHVSKATSPLPSTVTSQIQSLGRISSRSLKDSSSTLGHPTSSPSRGEYASILNPANFTARPPSVASSNSSYPRGIGLGPGPGGKATPAPAMTVTTSHDKGGEALHDGAQSPFHVTGPASEAPSSPEKGKKTHNPRASTSNFSALGTTPGDTPGGNPASLSGLATLGKKRESKSNIQSDGKVSAIDILRKIDKSSGSNLKDGDM</sequence>
<dbReference type="InterPro" id="IPR019460">
    <property type="entry name" value="Atg11_C"/>
</dbReference>
<evidence type="ECO:0000256" key="7">
    <source>
        <dbReference type="SAM" id="Coils"/>
    </source>
</evidence>
<organism evidence="11 12">
    <name type="scientific">Cryptococcus neoformans Tu259-1</name>
    <dbReference type="NCBI Taxonomy" id="1230072"/>
    <lineage>
        <taxon>Eukaryota</taxon>
        <taxon>Fungi</taxon>
        <taxon>Dikarya</taxon>
        <taxon>Basidiomycota</taxon>
        <taxon>Agaricomycotina</taxon>
        <taxon>Tremellomycetes</taxon>
        <taxon>Tremellales</taxon>
        <taxon>Cryptococcaceae</taxon>
        <taxon>Cryptococcus</taxon>
        <taxon>Cryptococcus neoformans species complex</taxon>
    </lineage>
</organism>
<dbReference type="GO" id="GO:0000045">
    <property type="term" value="P:autophagosome assembly"/>
    <property type="evidence" value="ECO:0007669"/>
    <property type="project" value="UniProtKB-UniRule"/>
</dbReference>
<feature type="region of interest" description="Disordered" evidence="8">
    <location>
        <begin position="1103"/>
        <end position="1354"/>
    </location>
</feature>
<feature type="compositionally biased region" description="Polar residues" evidence="8">
    <location>
        <begin position="1049"/>
        <end position="1062"/>
    </location>
</feature>
<proteinExistence type="inferred from homology"/>
<dbReference type="GO" id="GO:0005774">
    <property type="term" value="C:vacuolar membrane"/>
    <property type="evidence" value="ECO:0007669"/>
    <property type="project" value="UniProtKB-SubCell"/>
</dbReference>
<reference evidence="11 12" key="1">
    <citation type="submission" date="2017-06" db="EMBL/GenBank/DDBJ databases">
        <title>Global population genomics of the pathogenic fungus Cryptococcus neoformans var. grubii.</title>
        <authorList>
            <person name="Cuomo C."/>
            <person name="Litvintseva A."/>
            <person name="Chen Y."/>
            <person name="Young S."/>
            <person name="Zeng Q."/>
            <person name="Chapman S."/>
            <person name="Gujja S."/>
            <person name="Saif S."/>
            <person name="Birren B."/>
        </authorList>
    </citation>
    <scope>NUCLEOTIDE SEQUENCE [LARGE SCALE GENOMIC DNA]</scope>
    <source>
        <strain evidence="11 12">Tu259-1</strain>
    </source>
</reference>
<dbReference type="PANTHER" id="PTHR13222:SF1">
    <property type="entry name" value="RB1-INDUCIBLE COILED-COIL PROTEIN 1"/>
    <property type="match status" value="1"/>
</dbReference>
<dbReference type="GO" id="GO:0000422">
    <property type="term" value="P:autophagy of mitochondrion"/>
    <property type="evidence" value="ECO:0007669"/>
    <property type="project" value="TreeGrafter"/>
</dbReference>
<dbReference type="OrthoDB" id="447953at2759"/>
<keyword evidence="3 6" id="KW-0653">Protein transport</keyword>
<dbReference type="GO" id="GO:0034045">
    <property type="term" value="C:phagophore assembly site membrane"/>
    <property type="evidence" value="ECO:0007669"/>
    <property type="project" value="UniProtKB-SubCell"/>
</dbReference>
<comment type="similarity">
    <text evidence="1 6">Belongs to the ATG11 family.</text>
</comment>
<feature type="compositionally biased region" description="Polar residues" evidence="8">
    <location>
        <begin position="856"/>
        <end position="882"/>
    </location>
</feature>
<comment type="subunit">
    <text evidence="6">Homodimer.</text>
</comment>
<dbReference type="GO" id="GO:1990316">
    <property type="term" value="C:Atg1/ULK1 kinase complex"/>
    <property type="evidence" value="ECO:0007669"/>
    <property type="project" value="TreeGrafter"/>
</dbReference>
<keyword evidence="6" id="KW-0472">Membrane</keyword>
<feature type="domain" description="Autophagy-related protein 11 C-terminal" evidence="10">
    <location>
        <begin position="921"/>
        <end position="1035"/>
    </location>
</feature>
<feature type="domain" description="Autophagy protein ATG17-like" evidence="9">
    <location>
        <begin position="121"/>
        <end position="414"/>
    </location>
</feature>
<feature type="compositionally biased region" description="Polar residues" evidence="8">
    <location>
        <begin position="1176"/>
        <end position="1194"/>
    </location>
</feature>
<dbReference type="GO" id="GO:0015031">
    <property type="term" value="P:protein transport"/>
    <property type="evidence" value="ECO:0007669"/>
    <property type="project" value="UniProtKB-KW"/>
</dbReference>
<dbReference type="Pfam" id="PF10377">
    <property type="entry name" value="ATG11"/>
    <property type="match status" value="1"/>
</dbReference>
<dbReference type="GO" id="GO:1903599">
    <property type="term" value="P:positive regulation of autophagy of mitochondrion"/>
    <property type="evidence" value="ECO:0007669"/>
    <property type="project" value="UniProtKB-UniRule"/>
</dbReference>